<dbReference type="Proteomes" id="UP000436801">
    <property type="component" value="Unassembled WGS sequence"/>
</dbReference>
<name>A0A1G7FKW2_9SPHN</name>
<keyword evidence="2" id="KW-0732">Signal</keyword>
<dbReference type="Proteomes" id="UP000323502">
    <property type="component" value="Unassembled WGS sequence"/>
</dbReference>
<evidence type="ECO:0000313" key="5">
    <source>
        <dbReference type="Proteomes" id="UP000323502"/>
    </source>
</evidence>
<evidence type="ECO:0000313" key="6">
    <source>
        <dbReference type="Proteomes" id="UP000436801"/>
    </source>
</evidence>
<reference evidence="4 5" key="1">
    <citation type="submission" date="2016-10" db="EMBL/GenBank/DDBJ databases">
        <authorList>
            <person name="Varghese N."/>
            <person name="Submissions S."/>
        </authorList>
    </citation>
    <scope>NUCLEOTIDE SEQUENCE [LARGE SCALE GENOMIC DNA]</scope>
    <source>
        <strain evidence="4 5">S7-754</strain>
    </source>
</reference>
<feature type="chain" id="PRO_5036019080" description="Lipoprotein" evidence="2">
    <location>
        <begin position="21"/>
        <end position="172"/>
    </location>
</feature>
<feature type="signal peptide" evidence="2">
    <location>
        <begin position="1"/>
        <end position="20"/>
    </location>
</feature>
<dbReference type="EMBL" id="FNBI01000001">
    <property type="protein sequence ID" value="SDE76504.1"/>
    <property type="molecule type" value="Genomic_DNA"/>
</dbReference>
<dbReference type="OrthoDB" id="7629232at2"/>
<feature type="region of interest" description="Disordered" evidence="1">
    <location>
        <begin position="26"/>
        <end position="47"/>
    </location>
</feature>
<dbReference type="RefSeq" id="WP_149680984.1">
    <property type="nucleotide sequence ID" value="NZ_FNBI01000001.1"/>
</dbReference>
<gene>
    <name evidence="3" type="ORF">GQR91_02135</name>
    <name evidence="4" type="ORF">SAMN05216557_101450</name>
</gene>
<feature type="compositionally biased region" description="Pro residues" evidence="1">
    <location>
        <begin position="26"/>
        <end position="46"/>
    </location>
</feature>
<reference evidence="3 6" key="2">
    <citation type="submission" date="2019-12" db="EMBL/GenBank/DDBJ databases">
        <authorList>
            <person name="Zheng J."/>
        </authorList>
    </citation>
    <scope>NUCLEOTIDE SEQUENCE [LARGE SCALE GENOMIC DNA]</scope>
    <source>
        <strain evidence="3 6">DSM 27347</strain>
    </source>
</reference>
<organism evidence="4 5">
    <name type="scientific">Sphingomonas carotinifaciens</name>
    <dbReference type="NCBI Taxonomy" id="1166323"/>
    <lineage>
        <taxon>Bacteria</taxon>
        <taxon>Pseudomonadati</taxon>
        <taxon>Pseudomonadota</taxon>
        <taxon>Alphaproteobacteria</taxon>
        <taxon>Sphingomonadales</taxon>
        <taxon>Sphingomonadaceae</taxon>
        <taxon>Sphingomonas</taxon>
    </lineage>
</organism>
<dbReference type="EMBL" id="WSUT01000005">
    <property type="protein sequence ID" value="MWC42458.1"/>
    <property type="molecule type" value="Genomic_DNA"/>
</dbReference>
<protein>
    <recommendedName>
        <fullName evidence="7">Lipoprotein</fullName>
    </recommendedName>
</protein>
<dbReference type="PROSITE" id="PS51257">
    <property type="entry name" value="PROKAR_LIPOPROTEIN"/>
    <property type="match status" value="1"/>
</dbReference>
<evidence type="ECO:0000313" key="3">
    <source>
        <dbReference type="EMBL" id="MWC42458.1"/>
    </source>
</evidence>
<keyword evidence="5" id="KW-1185">Reference proteome</keyword>
<accession>A0A1G7FKW2</accession>
<evidence type="ECO:0008006" key="7">
    <source>
        <dbReference type="Google" id="ProtNLM"/>
    </source>
</evidence>
<sequence length="172" mass="17752">MRFASLLRLIPLAATILVSACIPATQPAPPPPPPAPAAPTPPPPAPTVALGPDWRDWPLTSGTWRYTRQAGGSIANFGTGTPALTLRCDAATRRITLVRAGAPAGTATIRTSSTTRPLPLQSGGTAVLAAGDSLLDAMAFTRGRFVLEQPGTPPLVVPAYAEIGRVIEDCRG</sequence>
<dbReference type="AlphaFoldDB" id="A0A1G7FKW2"/>
<evidence type="ECO:0000256" key="1">
    <source>
        <dbReference type="SAM" id="MobiDB-lite"/>
    </source>
</evidence>
<evidence type="ECO:0000313" key="4">
    <source>
        <dbReference type="EMBL" id="SDE76504.1"/>
    </source>
</evidence>
<proteinExistence type="predicted"/>
<evidence type="ECO:0000256" key="2">
    <source>
        <dbReference type="SAM" id="SignalP"/>
    </source>
</evidence>